<proteinExistence type="inferred from homology"/>
<organism evidence="5 6">
    <name type="scientific">Phyllostomus discolor</name>
    <name type="common">pale spear-nosed bat</name>
    <dbReference type="NCBI Taxonomy" id="89673"/>
    <lineage>
        <taxon>Eukaryota</taxon>
        <taxon>Metazoa</taxon>
        <taxon>Chordata</taxon>
        <taxon>Craniata</taxon>
        <taxon>Vertebrata</taxon>
        <taxon>Euteleostomi</taxon>
        <taxon>Mammalia</taxon>
        <taxon>Eutheria</taxon>
        <taxon>Laurasiatheria</taxon>
        <taxon>Chiroptera</taxon>
        <taxon>Yangochiroptera</taxon>
        <taxon>Phyllostomidae</taxon>
        <taxon>Phyllostominae</taxon>
        <taxon>Phyllostomus</taxon>
    </lineage>
</organism>
<evidence type="ECO:0000259" key="3">
    <source>
        <dbReference type="Pfam" id="PF02994"/>
    </source>
</evidence>
<reference evidence="5 6" key="1">
    <citation type="journal article" date="2020" name="Nature">
        <title>Six reference-quality genomes reveal evolution of bat adaptations.</title>
        <authorList>
            <person name="Jebb D."/>
            <person name="Huang Z."/>
            <person name="Pippel M."/>
            <person name="Hughes G.M."/>
            <person name="Lavrichenko K."/>
            <person name="Devanna P."/>
            <person name="Winkler S."/>
            <person name="Jermiin L.S."/>
            <person name="Skirmuntt E.C."/>
            <person name="Katzourakis A."/>
            <person name="Burkitt-Gray L."/>
            <person name="Ray D.A."/>
            <person name="Sullivan K.A.M."/>
            <person name="Roscito J.G."/>
            <person name="Kirilenko B.M."/>
            <person name="Davalos L.M."/>
            <person name="Corthals A.P."/>
            <person name="Power M.L."/>
            <person name="Jones G."/>
            <person name="Ransome R.D."/>
            <person name="Dechmann D.K.N."/>
            <person name="Locatelli A.G."/>
            <person name="Puechmaille S.J."/>
            <person name="Fedrigo O."/>
            <person name="Jarvis E.D."/>
            <person name="Hiller M."/>
            <person name="Vernes S.C."/>
            <person name="Myers E.W."/>
            <person name="Teeling E.C."/>
        </authorList>
    </citation>
    <scope>NUCLEOTIDE SEQUENCE [LARGE SCALE GENOMIC DNA]</scope>
    <source>
        <strain evidence="5">Bat1K_MPI-CBG_1</strain>
    </source>
</reference>
<dbReference type="Gene3D" id="3.30.250.20">
    <property type="entry name" value="L1 transposable element, C-terminal domain"/>
    <property type="match status" value="1"/>
</dbReference>
<protein>
    <recommendedName>
        <fullName evidence="7">LINE-1 type transposase domain-containing protein 1</fullName>
    </recommendedName>
</protein>
<comment type="similarity">
    <text evidence="1">Belongs to the transposase 22 family.</text>
</comment>
<dbReference type="Pfam" id="PF02994">
    <property type="entry name" value="Transposase_22"/>
    <property type="match status" value="1"/>
</dbReference>
<dbReference type="EMBL" id="JABVXQ010000009">
    <property type="protein sequence ID" value="KAF6090853.1"/>
    <property type="molecule type" value="Genomic_DNA"/>
</dbReference>
<gene>
    <name evidence="5" type="ORF">HJG60_012230</name>
</gene>
<dbReference type="Proteomes" id="UP000664940">
    <property type="component" value="Unassembled WGS sequence"/>
</dbReference>
<feature type="domain" description="L1 transposable element dsRBD-like" evidence="4">
    <location>
        <begin position="121"/>
        <end position="165"/>
    </location>
</feature>
<dbReference type="InterPro" id="IPR043636">
    <property type="entry name" value="L1_RRM_dom"/>
</dbReference>
<dbReference type="AlphaFoldDB" id="A0A833ZDW7"/>
<evidence type="ECO:0000313" key="6">
    <source>
        <dbReference type="Proteomes" id="UP000664940"/>
    </source>
</evidence>
<accession>A0A833ZDW7</accession>
<feature type="compositionally biased region" description="Polar residues" evidence="2">
    <location>
        <begin position="1"/>
        <end position="11"/>
    </location>
</feature>
<feature type="region of interest" description="Disordered" evidence="2">
    <location>
        <begin position="1"/>
        <end position="37"/>
    </location>
</feature>
<dbReference type="Gene3D" id="3.30.70.1820">
    <property type="entry name" value="L1 transposable element, RRM domain"/>
    <property type="match status" value="1"/>
</dbReference>
<evidence type="ECO:0000313" key="5">
    <source>
        <dbReference type="EMBL" id="KAF6090853.1"/>
    </source>
</evidence>
<sequence>MQDNMKQNNIQLVGKGRRRRRGGGGGGEEEEEEERQQGIENLFEKVMTTDFRNLMRQKATEIQEAERVPIKRNLKRPTARHIIIKMTKFKDKERNLKLAGEKQEVTYKGAPIRLAANFSMETLQARRGWQEIFQIMKIKGLQTRLLYPARISIKMEVEIRSFLDK</sequence>
<evidence type="ECO:0000259" key="4">
    <source>
        <dbReference type="Pfam" id="PF17490"/>
    </source>
</evidence>
<dbReference type="InterPro" id="IPR042566">
    <property type="entry name" value="L1_C"/>
</dbReference>
<evidence type="ECO:0000256" key="2">
    <source>
        <dbReference type="SAM" id="MobiDB-lite"/>
    </source>
</evidence>
<evidence type="ECO:0008006" key="7">
    <source>
        <dbReference type="Google" id="ProtNLM"/>
    </source>
</evidence>
<name>A0A833ZDW7_9CHIR</name>
<dbReference type="InterPro" id="IPR004244">
    <property type="entry name" value="Transposase_22"/>
</dbReference>
<evidence type="ECO:0000256" key="1">
    <source>
        <dbReference type="ARBA" id="ARBA00061640"/>
    </source>
</evidence>
<dbReference type="PANTHER" id="PTHR11505">
    <property type="entry name" value="L1 TRANSPOSABLE ELEMENT-RELATED"/>
    <property type="match status" value="1"/>
</dbReference>
<dbReference type="InterPro" id="IPR035300">
    <property type="entry name" value="L1_dsRBD"/>
</dbReference>
<feature type="domain" description="L1 transposable element RRM" evidence="3">
    <location>
        <begin position="30"/>
        <end position="116"/>
    </location>
</feature>
<comment type="caution">
    <text evidence="5">The sequence shown here is derived from an EMBL/GenBank/DDBJ whole genome shotgun (WGS) entry which is preliminary data.</text>
</comment>
<dbReference type="FunFam" id="3.30.70.1820:FF:000002">
    <property type="entry name" value="LINE-1 retrotransposable element ORF1 protein"/>
    <property type="match status" value="1"/>
</dbReference>
<dbReference type="Pfam" id="PF17490">
    <property type="entry name" value="Tnp_22_dsRBD"/>
    <property type="match status" value="1"/>
</dbReference>